<organism evidence="1 2">
    <name type="scientific">Comamonas nitrativorans</name>
    <dbReference type="NCBI Taxonomy" id="108437"/>
    <lineage>
        <taxon>Bacteria</taxon>
        <taxon>Pseudomonadati</taxon>
        <taxon>Pseudomonadota</taxon>
        <taxon>Betaproteobacteria</taxon>
        <taxon>Burkholderiales</taxon>
        <taxon>Comamonadaceae</taxon>
        <taxon>Comamonas</taxon>
    </lineage>
</organism>
<evidence type="ECO:0000313" key="1">
    <source>
        <dbReference type="EMBL" id="MFC4623288.1"/>
    </source>
</evidence>
<dbReference type="Proteomes" id="UP001595967">
    <property type="component" value="Unassembled WGS sequence"/>
</dbReference>
<accession>A0ABV9GYI8</accession>
<proteinExistence type="predicted"/>
<name>A0ABV9GYI8_9BURK</name>
<protein>
    <submittedName>
        <fullName evidence="1">Uncharacterized protein</fullName>
    </submittedName>
</protein>
<keyword evidence="2" id="KW-1185">Reference proteome</keyword>
<dbReference type="EMBL" id="JBHSEW010000014">
    <property type="protein sequence ID" value="MFC4623288.1"/>
    <property type="molecule type" value="Genomic_DNA"/>
</dbReference>
<gene>
    <name evidence="1" type="ORF">ACFO3A_13860</name>
</gene>
<reference evidence="2" key="1">
    <citation type="journal article" date="2019" name="Int. J. Syst. Evol. Microbiol.">
        <title>The Global Catalogue of Microorganisms (GCM) 10K type strain sequencing project: providing services to taxonomists for standard genome sequencing and annotation.</title>
        <authorList>
            <consortium name="The Broad Institute Genomics Platform"/>
            <consortium name="The Broad Institute Genome Sequencing Center for Infectious Disease"/>
            <person name="Wu L."/>
            <person name="Ma J."/>
        </authorList>
    </citation>
    <scope>NUCLEOTIDE SEQUENCE [LARGE SCALE GENOMIC DNA]</scope>
    <source>
        <strain evidence="2">JCM 11650</strain>
    </source>
</reference>
<sequence>MTPYDMGRISAFLILHRKLEDRSDKRGMRPDEKELGALLREATVDELHDLEDLMSGQGFVLVQLTSFDIEGIGPGTRVYLAARRADMPSCLVDGSHVPEGMGLHTQPTAAKIWFTQIWLLHLDLLYTQLDRSPSERGRWINASFTREMLQDAVHAHINDHVRKLNAVQLGDSEVYDVLCAEKGTEISKRVKRFLDLMCKGGLLEERGEGVYRQTLLSAVEMKENFDRSLAPLMLASEQTGQRTTMGQVARALLTTTQEALSEGGEQ</sequence>
<comment type="caution">
    <text evidence="1">The sequence shown here is derived from an EMBL/GenBank/DDBJ whole genome shotgun (WGS) entry which is preliminary data.</text>
</comment>
<dbReference type="RefSeq" id="WP_377727496.1">
    <property type="nucleotide sequence ID" value="NZ_JBHSEW010000014.1"/>
</dbReference>
<evidence type="ECO:0000313" key="2">
    <source>
        <dbReference type="Proteomes" id="UP001595967"/>
    </source>
</evidence>